<protein>
    <submittedName>
        <fullName evidence="1">Uncharacterized protein</fullName>
    </submittedName>
</protein>
<comment type="caution">
    <text evidence="1">The sequence shown here is derived from an EMBL/GenBank/DDBJ whole genome shotgun (WGS) entry which is preliminary data.</text>
</comment>
<name>A0A7J0BVK8_9BACT</name>
<accession>A0A7J0BVK8</accession>
<dbReference type="EMBL" id="BLVP01000010">
    <property type="protein sequence ID" value="GFM37749.1"/>
    <property type="molecule type" value="Genomic_DNA"/>
</dbReference>
<sequence>MVKVRNYLQHRLNPLHVYCRLLDCGFSRRTAHRVSGLYERWFYRSSLPEA</sequence>
<keyword evidence="2" id="KW-1185">Reference proteome</keyword>
<dbReference type="AlphaFoldDB" id="A0A7J0BVK8"/>
<dbReference type="RefSeq" id="WP_174410390.1">
    <property type="nucleotide sequence ID" value="NZ_BLVP01000010.1"/>
</dbReference>
<gene>
    <name evidence="1" type="ORF">DSM19430T_24330</name>
</gene>
<dbReference type="Proteomes" id="UP000503820">
    <property type="component" value="Unassembled WGS sequence"/>
</dbReference>
<evidence type="ECO:0000313" key="2">
    <source>
        <dbReference type="Proteomes" id="UP000503820"/>
    </source>
</evidence>
<proteinExistence type="predicted"/>
<organism evidence="1 2">
    <name type="scientific">Desulfovibrio psychrotolerans</name>
    <dbReference type="NCBI Taxonomy" id="415242"/>
    <lineage>
        <taxon>Bacteria</taxon>
        <taxon>Pseudomonadati</taxon>
        <taxon>Thermodesulfobacteriota</taxon>
        <taxon>Desulfovibrionia</taxon>
        <taxon>Desulfovibrionales</taxon>
        <taxon>Desulfovibrionaceae</taxon>
        <taxon>Desulfovibrio</taxon>
    </lineage>
</organism>
<evidence type="ECO:0000313" key="1">
    <source>
        <dbReference type="EMBL" id="GFM37749.1"/>
    </source>
</evidence>
<reference evidence="1 2" key="1">
    <citation type="submission" date="2020-05" db="EMBL/GenBank/DDBJ databases">
        <title>Draft genome sequence of Desulfovibrio psychrotolerans JS1T.</title>
        <authorList>
            <person name="Ueno A."/>
            <person name="Tamazawa S."/>
            <person name="Tamamura S."/>
            <person name="Murakami T."/>
            <person name="Kiyama T."/>
            <person name="Inomata H."/>
            <person name="Amano Y."/>
            <person name="Miyakawa K."/>
            <person name="Tamaki H."/>
            <person name="Naganuma T."/>
            <person name="Kaneko K."/>
        </authorList>
    </citation>
    <scope>NUCLEOTIDE SEQUENCE [LARGE SCALE GENOMIC DNA]</scope>
    <source>
        <strain evidence="1 2">JS1</strain>
    </source>
</reference>